<name>Q47D44_DECAR</name>
<organism evidence="1">
    <name type="scientific">Dechloromonas aromatica (strain RCB)</name>
    <dbReference type="NCBI Taxonomy" id="159087"/>
    <lineage>
        <taxon>Bacteria</taxon>
        <taxon>Pseudomonadati</taxon>
        <taxon>Pseudomonadota</taxon>
        <taxon>Betaproteobacteria</taxon>
        <taxon>Rhodocyclales</taxon>
        <taxon>Azonexaceae</taxon>
        <taxon>Dechloromonas</taxon>
    </lineage>
</organism>
<evidence type="ECO:0000313" key="1">
    <source>
        <dbReference type="EMBL" id="AAZ47237.1"/>
    </source>
</evidence>
<dbReference type="HOGENOM" id="CLU_1545082_0_0_4"/>
<reference evidence="1" key="1">
    <citation type="submission" date="2005-08" db="EMBL/GenBank/DDBJ databases">
        <title>Complete sequence of Dechloromonas aromatica RCB.</title>
        <authorList>
            <person name="Salinero K.K."/>
            <person name="Copeland A."/>
            <person name="Lucas S."/>
            <person name="Lapidus A."/>
            <person name="Barry K."/>
            <person name="Detter J.C."/>
            <person name="Glavina T."/>
            <person name="Hammon N."/>
            <person name="Israni S."/>
            <person name="Pitluck S."/>
            <person name="Di Bartolo G."/>
            <person name="Trong S."/>
            <person name="Schmutz J."/>
            <person name="Larimer F."/>
            <person name="Land M."/>
            <person name="Ivanova N."/>
            <person name="Richardson P."/>
        </authorList>
    </citation>
    <scope>NUCLEOTIDE SEQUENCE</scope>
    <source>
        <strain evidence="1">RCB</strain>
    </source>
</reference>
<protein>
    <recommendedName>
        <fullName evidence="2">Lipoprotein</fullName>
    </recommendedName>
</protein>
<evidence type="ECO:0008006" key="2">
    <source>
        <dbReference type="Google" id="ProtNLM"/>
    </source>
</evidence>
<proteinExistence type="predicted"/>
<gene>
    <name evidence="1" type="ordered locus">Daro_2503</name>
</gene>
<accession>Q47D44</accession>
<dbReference type="KEGG" id="dar:Daro_2503"/>
<sequence>MFCSACAIPSRYENPDPAKVPVARMRYGTNIPDQMALSMYKESQNTCLKRTPDANLPSLGLFRAAPKVGMPVTDTEWRMRPIEVYLEAGTPFTGYAIYGTGTSPGWQYNCQPVFRFTPKAGRDYEAMFRLDILAVGRHVCKVEINELKRDASNALIREPVPTEQLLRTPNCKP</sequence>
<dbReference type="AlphaFoldDB" id="Q47D44"/>
<dbReference type="EMBL" id="CP000089">
    <property type="protein sequence ID" value="AAZ47237.1"/>
    <property type="molecule type" value="Genomic_DNA"/>
</dbReference>